<dbReference type="EMBL" id="JACWMS010000006">
    <property type="protein sequence ID" value="MBD1322566.1"/>
    <property type="molecule type" value="Genomic_DNA"/>
</dbReference>
<sequence>MTASTWGPITQTAWVVEEIEATERLLSQLCGAGEWTRMPDIEFGDNCTVRGRPADFTAHISLSYIGEMQLELIQPRRGESIYTEFLRTAGPGIHHICFEPQNFDDAVSDAARSGVEVIQSGDMGGAMRFAYLDAGQAGVPCIELAEIGPDMRAFYRHVKDRSTGSSPSR</sequence>
<gene>
    <name evidence="1" type="ORF">IDF66_23550</name>
</gene>
<accession>A0ABR7WII1</accession>
<proteinExistence type="predicted"/>
<dbReference type="SUPFAM" id="SSF54593">
    <property type="entry name" value="Glyoxalase/Bleomycin resistance protein/Dihydroxybiphenyl dioxygenase"/>
    <property type="match status" value="1"/>
</dbReference>
<dbReference type="Gene3D" id="3.10.180.10">
    <property type="entry name" value="2,3-Dihydroxybiphenyl 1,2-Dioxygenase, domain 1"/>
    <property type="match status" value="1"/>
</dbReference>
<comment type="caution">
    <text evidence="1">The sequence shown here is derived from an EMBL/GenBank/DDBJ whole genome shotgun (WGS) entry which is preliminary data.</text>
</comment>
<reference evidence="1 2" key="1">
    <citation type="submission" date="2020-09" db="EMBL/GenBank/DDBJ databases">
        <title>Novel species in genus Gordonia.</title>
        <authorList>
            <person name="Zhang G."/>
        </authorList>
    </citation>
    <scope>NUCLEOTIDE SEQUENCE [LARGE SCALE GENOMIC DNA]</scope>
    <source>
        <strain evidence="1 2">ON-33</strain>
    </source>
</reference>
<evidence type="ECO:0000313" key="1">
    <source>
        <dbReference type="EMBL" id="MBD1322566.1"/>
    </source>
</evidence>
<evidence type="ECO:0000313" key="2">
    <source>
        <dbReference type="Proteomes" id="UP000602395"/>
    </source>
</evidence>
<protein>
    <submittedName>
        <fullName evidence="1">VOC family protein</fullName>
    </submittedName>
</protein>
<dbReference type="InterPro" id="IPR029068">
    <property type="entry name" value="Glyas_Bleomycin-R_OHBP_Dase"/>
</dbReference>
<organism evidence="1 2">
    <name type="scientific">Gordonia hankookensis</name>
    <dbReference type="NCBI Taxonomy" id="589403"/>
    <lineage>
        <taxon>Bacteria</taxon>
        <taxon>Bacillati</taxon>
        <taxon>Actinomycetota</taxon>
        <taxon>Actinomycetes</taxon>
        <taxon>Mycobacteriales</taxon>
        <taxon>Gordoniaceae</taxon>
        <taxon>Gordonia</taxon>
    </lineage>
</organism>
<keyword evidence="2" id="KW-1185">Reference proteome</keyword>
<name>A0ABR7WII1_9ACTN</name>
<dbReference type="Pfam" id="PF13669">
    <property type="entry name" value="Glyoxalase_4"/>
    <property type="match status" value="1"/>
</dbReference>
<dbReference type="RefSeq" id="WP_190268861.1">
    <property type="nucleotide sequence ID" value="NZ_BAABAD010000005.1"/>
</dbReference>
<dbReference type="Proteomes" id="UP000602395">
    <property type="component" value="Unassembled WGS sequence"/>
</dbReference>